<feature type="region of interest" description="Disordered" evidence="1">
    <location>
        <begin position="1"/>
        <end position="24"/>
    </location>
</feature>
<dbReference type="RefSeq" id="WP_378100665.1">
    <property type="nucleotide sequence ID" value="NZ_JBHSEP010000022.1"/>
</dbReference>
<evidence type="ECO:0000256" key="2">
    <source>
        <dbReference type="SAM" id="Phobius"/>
    </source>
</evidence>
<sequence>MALEPYSQGSQHYGFTPPPPHAPPKTNGKSIAALVLGILAVSVPYIGFLIGIVAIVFASLALKEIRQTHEQGRGMAIAGLVCGIVGTAIYAFLLLLFLLAFVTFAEWGSSFVYS</sequence>
<accession>A0ABV9FLE2</accession>
<keyword evidence="2" id="KW-0472">Membrane</keyword>
<evidence type="ECO:0000313" key="5">
    <source>
        <dbReference type="Proteomes" id="UP001596028"/>
    </source>
</evidence>
<gene>
    <name evidence="4" type="ORF">ACFO3S_22520</name>
</gene>
<reference evidence="5" key="1">
    <citation type="journal article" date="2019" name="Int. J. Syst. Evol. Microbiol.">
        <title>The Global Catalogue of Microorganisms (GCM) 10K type strain sequencing project: providing services to taxonomists for standard genome sequencing and annotation.</title>
        <authorList>
            <consortium name="The Broad Institute Genomics Platform"/>
            <consortium name="The Broad Institute Genome Sequencing Center for Infectious Disease"/>
            <person name="Wu L."/>
            <person name="Ma J."/>
        </authorList>
    </citation>
    <scope>NUCLEOTIDE SEQUENCE [LARGE SCALE GENOMIC DNA]</scope>
    <source>
        <strain evidence="5">CCUG 49571</strain>
    </source>
</reference>
<keyword evidence="2" id="KW-1133">Transmembrane helix</keyword>
<dbReference type="InterPro" id="IPR025241">
    <property type="entry name" value="DUF4190"/>
</dbReference>
<evidence type="ECO:0000256" key="1">
    <source>
        <dbReference type="SAM" id="MobiDB-lite"/>
    </source>
</evidence>
<evidence type="ECO:0000259" key="3">
    <source>
        <dbReference type="Pfam" id="PF13828"/>
    </source>
</evidence>
<proteinExistence type="predicted"/>
<dbReference type="EMBL" id="JBHSEP010000022">
    <property type="protein sequence ID" value="MFC4601034.1"/>
    <property type="molecule type" value="Genomic_DNA"/>
</dbReference>
<protein>
    <submittedName>
        <fullName evidence="4">DUF4190 domain-containing protein</fullName>
    </submittedName>
</protein>
<feature type="transmembrane region" description="Helical" evidence="2">
    <location>
        <begin position="74"/>
        <end position="104"/>
    </location>
</feature>
<comment type="caution">
    <text evidence="4">The sequence shown here is derived from an EMBL/GenBank/DDBJ whole genome shotgun (WGS) entry which is preliminary data.</text>
</comment>
<organism evidence="4 5">
    <name type="scientific">Cohnella hongkongensis</name>
    <dbReference type="NCBI Taxonomy" id="178337"/>
    <lineage>
        <taxon>Bacteria</taxon>
        <taxon>Bacillati</taxon>
        <taxon>Bacillota</taxon>
        <taxon>Bacilli</taxon>
        <taxon>Bacillales</taxon>
        <taxon>Paenibacillaceae</taxon>
        <taxon>Cohnella</taxon>
    </lineage>
</organism>
<keyword evidence="2" id="KW-0812">Transmembrane</keyword>
<feature type="transmembrane region" description="Helical" evidence="2">
    <location>
        <begin position="31"/>
        <end position="62"/>
    </location>
</feature>
<dbReference type="Proteomes" id="UP001596028">
    <property type="component" value="Unassembled WGS sequence"/>
</dbReference>
<keyword evidence="5" id="KW-1185">Reference proteome</keyword>
<name>A0ABV9FLE2_9BACL</name>
<evidence type="ECO:0000313" key="4">
    <source>
        <dbReference type="EMBL" id="MFC4601034.1"/>
    </source>
</evidence>
<dbReference type="Pfam" id="PF13828">
    <property type="entry name" value="DUF4190"/>
    <property type="match status" value="1"/>
</dbReference>
<feature type="domain" description="DUF4190" evidence="3">
    <location>
        <begin position="30"/>
        <end position="92"/>
    </location>
</feature>